<evidence type="ECO:0000259" key="1">
    <source>
        <dbReference type="Pfam" id="PF13577"/>
    </source>
</evidence>
<dbReference type="InterPro" id="IPR032710">
    <property type="entry name" value="NTF2-like_dom_sf"/>
</dbReference>
<dbReference type="SUPFAM" id="SSF54427">
    <property type="entry name" value="NTF2-like"/>
    <property type="match status" value="1"/>
</dbReference>
<gene>
    <name evidence="2" type="ORF">M2283_007507</name>
</gene>
<reference evidence="2 3" key="1">
    <citation type="submission" date="2023-04" db="EMBL/GenBank/DDBJ databases">
        <title>Forest soil microbial communities from Buena Vista Peninsula, Colon Province, Panama.</title>
        <authorList>
            <person name="Bouskill N."/>
        </authorList>
    </citation>
    <scope>NUCLEOTIDE SEQUENCE [LARGE SCALE GENOMIC DNA]</scope>
    <source>
        <strain evidence="2 3">GGS1</strain>
    </source>
</reference>
<evidence type="ECO:0000313" key="2">
    <source>
        <dbReference type="EMBL" id="MDH6220167.1"/>
    </source>
</evidence>
<dbReference type="Pfam" id="PF13577">
    <property type="entry name" value="SnoaL_4"/>
    <property type="match status" value="1"/>
</dbReference>
<sequence length="143" mass="16236">MVNVRQSNGEISELLDRYVLGLDYDKLDDEWANGLFADDVVIEFPISRHIGIGGLVEYHQRALAMWARTHHLNTPSIVNVTGERASLRANMTSVHVHHEREGETRPHYVSGTYVTGDAVLTERGWRLSRLSFDLIWKTGNPPD</sequence>
<feature type="domain" description="SnoaL-like" evidence="1">
    <location>
        <begin position="9"/>
        <end position="130"/>
    </location>
</feature>
<evidence type="ECO:0000313" key="3">
    <source>
        <dbReference type="Proteomes" id="UP001160499"/>
    </source>
</evidence>
<accession>A0ABT6LV94</accession>
<comment type="caution">
    <text evidence="2">The sequence shown here is derived from an EMBL/GenBank/DDBJ whole genome shotgun (WGS) entry which is preliminary data.</text>
</comment>
<dbReference type="CDD" id="cd00531">
    <property type="entry name" value="NTF2_like"/>
    <property type="match status" value="1"/>
</dbReference>
<dbReference type="Gene3D" id="3.10.450.50">
    <property type="match status" value="1"/>
</dbReference>
<dbReference type="InterPro" id="IPR037401">
    <property type="entry name" value="SnoaL-like"/>
</dbReference>
<keyword evidence="3" id="KW-1185">Reference proteome</keyword>
<protein>
    <recommendedName>
        <fullName evidence="1">SnoaL-like domain-containing protein</fullName>
    </recommendedName>
</protein>
<dbReference type="RefSeq" id="WP_280880931.1">
    <property type="nucleotide sequence ID" value="NZ_JARXVH010000015.1"/>
</dbReference>
<organism evidence="2 3">
    <name type="scientific">Streptomyces pseudovenezuelae</name>
    <dbReference type="NCBI Taxonomy" id="67350"/>
    <lineage>
        <taxon>Bacteria</taxon>
        <taxon>Bacillati</taxon>
        <taxon>Actinomycetota</taxon>
        <taxon>Actinomycetes</taxon>
        <taxon>Kitasatosporales</taxon>
        <taxon>Streptomycetaceae</taxon>
        <taxon>Streptomyces</taxon>
        <taxon>Streptomyces aurantiacus group</taxon>
    </lineage>
</organism>
<dbReference type="EMBL" id="JARXVH010000015">
    <property type="protein sequence ID" value="MDH6220167.1"/>
    <property type="molecule type" value="Genomic_DNA"/>
</dbReference>
<dbReference type="Proteomes" id="UP001160499">
    <property type="component" value="Unassembled WGS sequence"/>
</dbReference>
<name>A0ABT6LV94_9ACTN</name>
<proteinExistence type="predicted"/>